<name>A0AAV4WLA8_CAEEX</name>
<comment type="caution">
    <text evidence="1">The sequence shown here is derived from an EMBL/GenBank/DDBJ whole genome shotgun (WGS) entry which is preliminary data.</text>
</comment>
<proteinExistence type="predicted"/>
<dbReference type="AlphaFoldDB" id="A0AAV4WLA8"/>
<sequence length="128" mass="14862">MNPVESIISGTTMDQRSQRSCEWIHVLRPLDALEPGLAECPPSHPANSRPRLGAHKSAHRWRWARAHKSAHHWRWELILGRNRADLIFRMRLMGRRTAMSYLGTGFDLLLELLWVFEVADMRNLVNVS</sequence>
<organism evidence="1 2">
    <name type="scientific">Caerostris extrusa</name>
    <name type="common">Bark spider</name>
    <name type="synonym">Caerostris bankana</name>
    <dbReference type="NCBI Taxonomy" id="172846"/>
    <lineage>
        <taxon>Eukaryota</taxon>
        <taxon>Metazoa</taxon>
        <taxon>Ecdysozoa</taxon>
        <taxon>Arthropoda</taxon>
        <taxon>Chelicerata</taxon>
        <taxon>Arachnida</taxon>
        <taxon>Araneae</taxon>
        <taxon>Araneomorphae</taxon>
        <taxon>Entelegynae</taxon>
        <taxon>Araneoidea</taxon>
        <taxon>Araneidae</taxon>
        <taxon>Caerostris</taxon>
    </lineage>
</organism>
<evidence type="ECO:0000313" key="1">
    <source>
        <dbReference type="EMBL" id="GIY83710.1"/>
    </source>
</evidence>
<gene>
    <name evidence="1" type="ORF">CEXT_510821</name>
</gene>
<reference evidence="1 2" key="1">
    <citation type="submission" date="2021-06" db="EMBL/GenBank/DDBJ databases">
        <title>Caerostris extrusa draft genome.</title>
        <authorList>
            <person name="Kono N."/>
            <person name="Arakawa K."/>
        </authorList>
    </citation>
    <scope>NUCLEOTIDE SEQUENCE [LARGE SCALE GENOMIC DNA]</scope>
</reference>
<evidence type="ECO:0000313" key="2">
    <source>
        <dbReference type="Proteomes" id="UP001054945"/>
    </source>
</evidence>
<accession>A0AAV4WLA8</accession>
<dbReference type="EMBL" id="BPLR01016417">
    <property type="protein sequence ID" value="GIY83710.1"/>
    <property type="molecule type" value="Genomic_DNA"/>
</dbReference>
<dbReference type="Proteomes" id="UP001054945">
    <property type="component" value="Unassembled WGS sequence"/>
</dbReference>
<keyword evidence="2" id="KW-1185">Reference proteome</keyword>
<protein>
    <submittedName>
        <fullName evidence="1">Uncharacterized protein</fullName>
    </submittedName>
</protein>